<feature type="compositionally biased region" description="Gly residues" evidence="1">
    <location>
        <begin position="76"/>
        <end position="99"/>
    </location>
</feature>
<accession>A0A1C6T962</accession>
<gene>
    <name evidence="2" type="ORF">GA0074692_4865</name>
</gene>
<evidence type="ECO:0000313" key="3">
    <source>
        <dbReference type="Proteomes" id="UP000198959"/>
    </source>
</evidence>
<name>A0A1C6T962_9ACTN</name>
<sequence>MLTREATPLRQEGTRTWAGPALAGPAGRLAATLLATLTGLALVLTVPTPAVADPGAECPVGQTDCSVWDDDPGTPGDPGGGGDDGGGGGGGDGGGGGGPAKCQWDGKPVKCYDDVLGWFNNSDGCYYKLSQPQPPGLDEGEQSYAKTCINPGGGLGSTQEVVLDTPPPGFGAPPDPEELAFRALASIDLLKPRISVAPRKSQGPGLVGLPVWMWASPGLNYFGPLKASASERGVTVSITAKVDRAVWNMGNGEKVTCTKPGTAYSPSGPFAGQPSPDCGYDNGYPKADTYVVSATTYWTVEWDGGGQSGTIPVSRTSDGVQIQINELQVVTE</sequence>
<feature type="region of interest" description="Disordered" evidence="1">
    <location>
        <begin position="55"/>
        <end position="100"/>
    </location>
</feature>
<proteinExistence type="predicted"/>
<dbReference type="STRING" id="145854.GA0074692_4865"/>
<evidence type="ECO:0000313" key="2">
    <source>
        <dbReference type="EMBL" id="SCL38015.1"/>
    </source>
</evidence>
<dbReference type="EMBL" id="FMHW01000002">
    <property type="protein sequence ID" value="SCL38015.1"/>
    <property type="molecule type" value="Genomic_DNA"/>
</dbReference>
<evidence type="ECO:0008006" key="4">
    <source>
        <dbReference type="Google" id="ProtNLM"/>
    </source>
</evidence>
<dbReference type="Proteomes" id="UP000198959">
    <property type="component" value="Unassembled WGS sequence"/>
</dbReference>
<evidence type="ECO:0000256" key="1">
    <source>
        <dbReference type="SAM" id="MobiDB-lite"/>
    </source>
</evidence>
<feature type="region of interest" description="Disordered" evidence="1">
    <location>
        <begin position="1"/>
        <end position="22"/>
    </location>
</feature>
<organism evidence="2 3">
    <name type="scientific">Micromonospora pallida</name>
    <dbReference type="NCBI Taxonomy" id="145854"/>
    <lineage>
        <taxon>Bacteria</taxon>
        <taxon>Bacillati</taxon>
        <taxon>Actinomycetota</taxon>
        <taxon>Actinomycetes</taxon>
        <taxon>Micromonosporales</taxon>
        <taxon>Micromonosporaceae</taxon>
        <taxon>Micromonospora</taxon>
    </lineage>
</organism>
<protein>
    <recommendedName>
        <fullName evidence="4">ATP/GTP-binding protein</fullName>
    </recommendedName>
</protein>
<keyword evidence="3" id="KW-1185">Reference proteome</keyword>
<reference evidence="3" key="1">
    <citation type="submission" date="2016-06" db="EMBL/GenBank/DDBJ databases">
        <authorList>
            <person name="Varghese N."/>
            <person name="Submissions Spin"/>
        </authorList>
    </citation>
    <scope>NUCLEOTIDE SEQUENCE [LARGE SCALE GENOMIC DNA]</scope>
    <source>
        <strain evidence="3">DSM 43817</strain>
    </source>
</reference>
<dbReference type="AlphaFoldDB" id="A0A1C6T962"/>